<keyword evidence="3" id="KW-1185">Reference proteome</keyword>
<evidence type="ECO:0000256" key="1">
    <source>
        <dbReference type="SAM" id="MobiDB-lite"/>
    </source>
</evidence>
<dbReference type="EMBL" id="MU150261">
    <property type="protein sequence ID" value="KAF9463611.1"/>
    <property type="molecule type" value="Genomic_DNA"/>
</dbReference>
<dbReference type="Proteomes" id="UP000807353">
    <property type="component" value="Unassembled WGS sequence"/>
</dbReference>
<evidence type="ECO:0000313" key="3">
    <source>
        <dbReference type="Proteomes" id="UP000807353"/>
    </source>
</evidence>
<organism evidence="2 3">
    <name type="scientific">Collybia nuda</name>
    <dbReference type="NCBI Taxonomy" id="64659"/>
    <lineage>
        <taxon>Eukaryota</taxon>
        <taxon>Fungi</taxon>
        <taxon>Dikarya</taxon>
        <taxon>Basidiomycota</taxon>
        <taxon>Agaricomycotina</taxon>
        <taxon>Agaricomycetes</taxon>
        <taxon>Agaricomycetidae</taxon>
        <taxon>Agaricales</taxon>
        <taxon>Tricholomatineae</taxon>
        <taxon>Clitocybaceae</taxon>
        <taxon>Collybia</taxon>
    </lineage>
</organism>
<comment type="caution">
    <text evidence="2">The sequence shown here is derived from an EMBL/GenBank/DDBJ whole genome shotgun (WGS) entry which is preliminary data.</text>
</comment>
<accession>A0A9P6CF28</accession>
<evidence type="ECO:0000313" key="2">
    <source>
        <dbReference type="EMBL" id="KAF9463611.1"/>
    </source>
</evidence>
<protein>
    <submittedName>
        <fullName evidence="2">Uncharacterized protein</fullName>
    </submittedName>
</protein>
<name>A0A9P6CF28_9AGAR</name>
<proteinExistence type="predicted"/>
<feature type="region of interest" description="Disordered" evidence="1">
    <location>
        <begin position="35"/>
        <end position="75"/>
    </location>
</feature>
<dbReference type="AlphaFoldDB" id="A0A9P6CF28"/>
<reference evidence="2" key="1">
    <citation type="submission" date="2020-11" db="EMBL/GenBank/DDBJ databases">
        <authorList>
            <consortium name="DOE Joint Genome Institute"/>
            <person name="Ahrendt S."/>
            <person name="Riley R."/>
            <person name="Andreopoulos W."/>
            <person name="Labutti K."/>
            <person name="Pangilinan J."/>
            <person name="Ruiz-Duenas F.J."/>
            <person name="Barrasa J.M."/>
            <person name="Sanchez-Garcia M."/>
            <person name="Camarero S."/>
            <person name="Miyauchi S."/>
            <person name="Serrano A."/>
            <person name="Linde D."/>
            <person name="Babiker R."/>
            <person name="Drula E."/>
            <person name="Ayuso-Fernandez I."/>
            <person name="Pacheco R."/>
            <person name="Padilla G."/>
            <person name="Ferreira P."/>
            <person name="Barriuso J."/>
            <person name="Kellner H."/>
            <person name="Castanera R."/>
            <person name="Alfaro M."/>
            <person name="Ramirez L."/>
            <person name="Pisabarro A.G."/>
            <person name="Kuo A."/>
            <person name="Tritt A."/>
            <person name="Lipzen A."/>
            <person name="He G."/>
            <person name="Yan M."/>
            <person name="Ng V."/>
            <person name="Cullen D."/>
            <person name="Martin F."/>
            <person name="Rosso M.-N."/>
            <person name="Henrissat B."/>
            <person name="Hibbett D."/>
            <person name="Martinez A.T."/>
            <person name="Grigoriev I.V."/>
        </authorList>
    </citation>
    <scope>NUCLEOTIDE SEQUENCE</scope>
    <source>
        <strain evidence="2">CBS 247.69</strain>
    </source>
</reference>
<gene>
    <name evidence="2" type="ORF">BDZ94DRAFT_1258695</name>
</gene>
<sequence length="75" mass="8275">MVPGLWSTSPAKGFSSWLLASGFDSAQLVQRHDFPHAKHRSGALQEEQNSLEQPGHAQTVGSSPWEHVSQIQVWP</sequence>